<dbReference type="Gene3D" id="2.40.160.120">
    <property type="match status" value="1"/>
</dbReference>
<dbReference type="InParanoid" id="E1ZRK6"/>
<evidence type="ECO:0000313" key="2">
    <source>
        <dbReference type="EMBL" id="EFN51587.1"/>
    </source>
</evidence>
<dbReference type="KEGG" id="cvr:CHLNCDRAFT_140100"/>
<name>E1ZRK6_CHLVA</name>
<reference evidence="2 3" key="1">
    <citation type="journal article" date="2010" name="Plant Cell">
        <title>The Chlorella variabilis NC64A genome reveals adaptation to photosymbiosis, coevolution with viruses, and cryptic sex.</title>
        <authorList>
            <person name="Blanc G."/>
            <person name="Duncan G."/>
            <person name="Agarkova I."/>
            <person name="Borodovsky M."/>
            <person name="Gurnon J."/>
            <person name="Kuo A."/>
            <person name="Lindquist E."/>
            <person name="Lucas S."/>
            <person name="Pangilinan J."/>
            <person name="Polle J."/>
            <person name="Salamov A."/>
            <person name="Terry A."/>
            <person name="Yamada T."/>
            <person name="Dunigan D.D."/>
            <person name="Grigoriev I.V."/>
            <person name="Claverie J.M."/>
            <person name="Van Etten J.L."/>
        </authorList>
    </citation>
    <scope>NUCLEOTIDE SEQUENCE [LARGE SCALE GENOMIC DNA]</scope>
    <source>
        <strain evidence="2 3">NC64A</strain>
    </source>
</reference>
<dbReference type="SUPFAM" id="SSF144000">
    <property type="entry name" value="Oxysterol-binding protein-like"/>
    <property type="match status" value="1"/>
</dbReference>
<gene>
    <name evidence="2" type="ORF">CHLNCDRAFT_140100</name>
</gene>
<dbReference type="InterPro" id="IPR037239">
    <property type="entry name" value="OSBP_sf"/>
</dbReference>
<dbReference type="Proteomes" id="UP000008141">
    <property type="component" value="Unassembled WGS sequence"/>
</dbReference>
<dbReference type="EMBL" id="GL433862">
    <property type="protein sequence ID" value="EFN51587.1"/>
    <property type="molecule type" value="Genomic_DNA"/>
</dbReference>
<dbReference type="AlphaFoldDB" id="E1ZRK6"/>
<evidence type="ECO:0000256" key="1">
    <source>
        <dbReference type="SAM" id="MobiDB-lite"/>
    </source>
</evidence>
<feature type="region of interest" description="Disordered" evidence="1">
    <location>
        <begin position="1"/>
        <end position="37"/>
    </location>
</feature>
<dbReference type="GeneID" id="17351040"/>
<dbReference type="STRING" id="554065.E1ZRK6"/>
<proteinExistence type="predicted"/>
<dbReference type="eggNOG" id="KOG2210">
    <property type="taxonomic scope" value="Eukaryota"/>
</dbReference>
<dbReference type="RefSeq" id="XP_005843689.1">
    <property type="nucleotide sequence ID" value="XM_005843627.1"/>
</dbReference>
<dbReference type="OrthoDB" id="512930at2759"/>
<keyword evidence="3" id="KW-1185">Reference proteome</keyword>
<organism evidence="3">
    <name type="scientific">Chlorella variabilis</name>
    <name type="common">Green alga</name>
    <dbReference type="NCBI Taxonomy" id="554065"/>
    <lineage>
        <taxon>Eukaryota</taxon>
        <taxon>Viridiplantae</taxon>
        <taxon>Chlorophyta</taxon>
        <taxon>core chlorophytes</taxon>
        <taxon>Trebouxiophyceae</taxon>
        <taxon>Chlorellales</taxon>
        <taxon>Chlorellaceae</taxon>
        <taxon>Chlorella clade</taxon>
        <taxon>Chlorella</taxon>
    </lineage>
</organism>
<evidence type="ECO:0000313" key="3">
    <source>
        <dbReference type="Proteomes" id="UP000008141"/>
    </source>
</evidence>
<accession>E1ZRK6</accession>
<protein>
    <submittedName>
        <fullName evidence="2">Uncharacterized protein</fullName>
    </submittedName>
</protein>
<sequence length="415" mass="42538">MQASTAAPGRLGPALKAGGARGRGPAAPDPTKQAHRHTQLGGLLLRAELAPDPLERMLAVCRALLCMTTDLLRPGKGFGDTPTVMLGQHYLSRRQLAGKHRGDAMQVFLQELCSHEPLGPTPHSKYTAPPASLAAAAPPPVPAAQLRLGLRPAAAARQQQGGLLAQLGGGGKAAAAGGEGAPPAWVECSLEGSVIIVLPRHAETYTCTLPSLVLAGPLAQECPLDFSGDAAISCEATSLSLALHFRPFRGGSVKGSVEALQGEGRQQLASISGSWQGAVTAESPEGSGVLFDASQLSPAVVPTINLAEPGPRACSRLWAAVLECLIFVDAAAAAKEGKKAAELAAALPPRLRRSLLFEVESSGLKPKGQAGAEEEEGGAAGGGHQAAGLLPPCILAERSKHGGLAYQLHYRVQAV</sequence>
<feature type="compositionally biased region" description="Low complexity" evidence="1">
    <location>
        <begin position="1"/>
        <end position="26"/>
    </location>
</feature>